<proteinExistence type="predicted"/>
<evidence type="ECO:0000256" key="2">
    <source>
        <dbReference type="ARBA" id="ARBA00012737"/>
    </source>
</evidence>
<dbReference type="InterPro" id="IPR017932">
    <property type="entry name" value="GATase_2_dom"/>
</dbReference>
<dbReference type="EMBL" id="CP072227">
    <property type="protein sequence ID" value="QUT43496.1"/>
    <property type="molecule type" value="Genomic_DNA"/>
</dbReference>
<dbReference type="Pfam" id="PF13537">
    <property type="entry name" value="GATase_7"/>
    <property type="match status" value="1"/>
</dbReference>
<dbReference type="PANTHER" id="PTHR43284">
    <property type="entry name" value="ASPARAGINE SYNTHETASE (GLUTAMINE-HYDROLYZING)"/>
    <property type="match status" value="1"/>
</dbReference>
<keyword evidence="5" id="KW-0315">Glutamine amidotransferase</keyword>
<name>A0A415RTN7_9BACE</name>
<evidence type="ECO:0000313" key="5">
    <source>
        <dbReference type="EMBL" id="QUT43496.1"/>
    </source>
</evidence>
<dbReference type="AlphaFoldDB" id="A0A415RTN7"/>
<organism evidence="5 6">
    <name type="scientific">Bacteroides eggerthii</name>
    <dbReference type="NCBI Taxonomy" id="28111"/>
    <lineage>
        <taxon>Bacteria</taxon>
        <taxon>Pseudomonadati</taxon>
        <taxon>Bacteroidota</taxon>
        <taxon>Bacteroidia</taxon>
        <taxon>Bacteroidales</taxon>
        <taxon>Bacteroidaceae</taxon>
        <taxon>Bacteroides</taxon>
    </lineage>
</organism>
<dbReference type="SUPFAM" id="SSF52402">
    <property type="entry name" value="Adenine nucleotide alpha hydrolases-like"/>
    <property type="match status" value="1"/>
</dbReference>
<dbReference type="RefSeq" id="WP_118034244.1">
    <property type="nucleotide sequence ID" value="NZ_CP072227.1"/>
</dbReference>
<gene>
    <name evidence="5" type="ORF">INE88_00278</name>
</gene>
<sequence>MKSFGFTAMINRDLYNEGNINYSSFIKNKNIACYAHFLEKFTDDKIFKENDSYLLLLDGVVLNKKQLMTTAKVSDWFSYLTMQYEEKGNTFFDELRGSFCGLLVDKPKRCSILFTDHIGSKFIYYTRQDNTFACSTMIANLYKFRHANHLKCTLSEQGAIMLLTYGFMLENYTLCEEVKKVQPGCYVIFENGQITEHRYCMLDNTPDYSITLSDAIDLYDQEFRRAVALEFEKDKEYGYRHMVALSGGLDCRMTSWVAHEMGYTDQLNITFSQTDYWDEIVSKQIATYLKHEWLFKALDNGLWLYNLDNVLEITGGNVLYYGQAHGMSLYKYLNFEDFGILHSGQLGGGQEKGESFSYGDGAYSTKYLHLLDIKQLEKYPNKEIGMYYCRYFNGTMQGQIPVYAYLETTAPFIDWDALSRISKVPISMRYAGIDTLQNKWIIAKYPKAADFVWESIKSKITEPTITIAGRTRTIRQCREAIKNKLHFGKNGNCSKMHMNPIEYYLQTNFELRDFINDKLLDVDCIENKTVRDIVIEIMTKGSYMEKIQAVTLVRTIRLLGIE</sequence>
<evidence type="ECO:0000259" key="4">
    <source>
        <dbReference type="Pfam" id="PF13537"/>
    </source>
</evidence>
<comment type="catalytic activity">
    <reaction evidence="3">
        <text>L-aspartate + L-glutamine + ATP + H2O = L-asparagine + L-glutamate + AMP + diphosphate + H(+)</text>
        <dbReference type="Rhea" id="RHEA:12228"/>
        <dbReference type="ChEBI" id="CHEBI:15377"/>
        <dbReference type="ChEBI" id="CHEBI:15378"/>
        <dbReference type="ChEBI" id="CHEBI:29985"/>
        <dbReference type="ChEBI" id="CHEBI:29991"/>
        <dbReference type="ChEBI" id="CHEBI:30616"/>
        <dbReference type="ChEBI" id="CHEBI:33019"/>
        <dbReference type="ChEBI" id="CHEBI:58048"/>
        <dbReference type="ChEBI" id="CHEBI:58359"/>
        <dbReference type="ChEBI" id="CHEBI:456215"/>
        <dbReference type="EC" id="6.3.5.4"/>
    </reaction>
</comment>
<reference evidence="5" key="1">
    <citation type="journal article" date="2021" name="PLoS Genet.">
        <title>Mobile Type VI secretion system loci of the gut Bacteroidales display extensive intra-ecosystem transfer, multi-species spread and geographical clustering.</title>
        <authorList>
            <person name="Garcia-Bayona L."/>
            <person name="Coyne M.J."/>
            <person name="Comstock L.E."/>
        </authorList>
    </citation>
    <scope>NUCLEOTIDE SEQUENCE</scope>
    <source>
        <strain evidence="5">CL11T00C20</strain>
    </source>
</reference>
<dbReference type="PANTHER" id="PTHR43284:SF1">
    <property type="entry name" value="ASPARAGINE SYNTHETASE"/>
    <property type="match status" value="1"/>
</dbReference>
<protein>
    <recommendedName>
        <fullName evidence="2">asparagine synthase (glutamine-hydrolyzing)</fullName>
        <ecNumber evidence="2">6.3.5.4</ecNumber>
    </recommendedName>
</protein>
<evidence type="ECO:0000313" key="6">
    <source>
        <dbReference type="Proteomes" id="UP000679226"/>
    </source>
</evidence>
<evidence type="ECO:0000256" key="3">
    <source>
        <dbReference type="ARBA" id="ARBA00048741"/>
    </source>
</evidence>
<dbReference type="InterPro" id="IPR029055">
    <property type="entry name" value="Ntn_hydrolases_N"/>
</dbReference>
<dbReference type="InterPro" id="IPR051786">
    <property type="entry name" value="ASN_synthetase/amidase"/>
</dbReference>
<feature type="domain" description="Glutamine amidotransferase type-2" evidence="4">
    <location>
        <begin position="49"/>
        <end position="141"/>
    </location>
</feature>
<dbReference type="GO" id="GO:0004066">
    <property type="term" value="F:asparagine synthase (glutamine-hydrolyzing) activity"/>
    <property type="evidence" value="ECO:0007669"/>
    <property type="project" value="UniProtKB-EC"/>
</dbReference>
<dbReference type="KEGG" id="beg:INE88_00278"/>
<dbReference type="Proteomes" id="UP000679226">
    <property type="component" value="Chromosome"/>
</dbReference>
<dbReference type="Gene3D" id="3.40.50.620">
    <property type="entry name" value="HUPs"/>
    <property type="match status" value="1"/>
</dbReference>
<accession>A0A415RTN7</accession>
<evidence type="ECO:0000256" key="1">
    <source>
        <dbReference type="ARBA" id="ARBA00005187"/>
    </source>
</evidence>
<dbReference type="Gene3D" id="3.60.20.10">
    <property type="entry name" value="Glutamine Phosphoribosylpyrophosphate, subunit 1, domain 1"/>
    <property type="match status" value="1"/>
</dbReference>
<dbReference type="SUPFAM" id="SSF56235">
    <property type="entry name" value="N-terminal nucleophile aminohydrolases (Ntn hydrolases)"/>
    <property type="match status" value="1"/>
</dbReference>
<dbReference type="EC" id="6.3.5.4" evidence="2"/>
<dbReference type="InterPro" id="IPR014729">
    <property type="entry name" value="Rossmann-like_a/b/a_fold"/>
</dbReference>
<comment type="pathway">
    <text evidence="1">Amino-acid biosynthesis; L-asparagine biosynthesis; L-asparagine from L-aspartate (L-Gln route): step 1/1.</text>
</comment>